<evidence type="ECO:0000313" key="2">
    <source>
        <dbReference type="Proteomes" id="UP000279909"/>
    </source>
</evidence>
<dbReference type="Proteomes" id="UP000279909">
    <property type="component" value="Unassembled WGS sequence"/>
</dbReference>
<dbReference type="EMBL" id="RHLQ01000034">
    <property type="protein sequence ID" value="RNC97963.1"/>
    <property type="molecule type" value="Genomic_DNA"/>
</dbReference>
<dbReference type="AlphaFoldDB" id="A0A3M8H6E2"/>
<dbReference type="RefSeq" id="WP_122972741.1">
    <property type="nucleotide sequence ID" value="NZ_RHLQ01000034.1"/>
</dbReference>
<protein>
    <submittedName>
        <fullName evidence="1">Uncharacterized protein</fullName>
    </submittedName>
</protein>
<comment type="caution">
    <text evidence="1">The sequence shown here is derived from an EMBL/GenBank/DDBJ whole genome shotgun (WGS) entry which is preliminary data.</text>
</comment>
<proteinExistence type="predicted"/>
<reference evidence="1 2" key="1">
    <citation type="journal article" date="2014" name="Int. J. Syst. Evol. Microbiol.">
        <title>Lysinibacillus halotolerans sp. nov., isolated from saline-alkaline soil.</title>
        <authorList>
            <person name="Kong D."/>
            <person name="Wang Y."/>
            <person name="Zhao B."/>
            <person name="Li Y."/>
            <person name="Song J."/>
            <person name="Zhai Y."/>
            <person name="Zhang C."/>
            <person name="Wang H."/>
            <person name="Chen X."/>
            <person name="Zhao B."/>
            <person name="Ruan Z."/>
        </authorList>
    </citation>
    <scope>NUCLEOTIDE SEQUENCE [LARGE SCALE GENOMIC DNA]</scope>
    <source>
        <strain evidence="1 2">MCCC 1A12703</strain>
    </source>
</reference>
<gene>
    <name evidence="1" type="ORF">EC501_13025</name>
</gene>
<sequence length="162" mass="18570">MNNLKYITFLIFLFPFFLIGCSNSEYELEMPTSSSKLTTPPKVEIEIDNEIYPTFQGSYCWNTDKVSECVDMVTSTEMMDSIKGIKVSRNEKIMLHIERKPSSQNVTVTDSSGQTEQLKLDKDTFSAPIVRGTYVVTYYGVWEKDDRNSSGDSSYIFKMEVK</sequence>
<accession>A0A3M8H6E2</accession>
<dbReference type="OrthoDB" id="1797983at2"/>
<organism evidence="1 2">
    <name type="scientific">Lysinibacillus halotolerans</name>
    <dbReference type="NCBI Taxonomy" id="1368476"/>
    <lineage>
        <taxon>Bacteria</taxon>
        <taxon>Bacillati</taxon>
        <taxon>Bacillota</taxon>
        <taxon>Bacilli</taxon>
        <taxon>Bacillales</taxon>
        <taxon>Bacillaceae</taxon>
        <taxon>Lysinibacillus</taxon>
    </lineage>
</organism>
<dbReference type="PROSITE" id="PS51257">
    <property type="entry name" value="PROKAR_LIPOPROTEIN"/>
    <property type="match status" value="1"/>
</dbReference>
<evidence type="ECO:0000313" key="1">
    <source>
        <dbReference type="EMBL" id="RNC97963.1"/>
    </source>
</evidence>
<keyword evidence="2" id="KW-1185">Reference proteome</keyword>
<name>A0A3M8H6E2_9BACI</name>